<sequence length="371" mass="41149">MASINFRRGFDEYVANHQKVWAHDRSQSLGASSAFGCLRKAWFEKNGAEKDPDYEQSWGALQRGDLIEQHFVEPATKWFLEHTTKDAMLIWGGDNQKTLIDGRLSATPDGLVIYADDDALMEYGIPSLGTKGDPDHPSACFAFEIKSIDPRVNLKEEKSVHRGQTIVQMGLMRKQTSWKPNYAVIIYIDCSFFDDIEVFVVPYNHDEFVVAQQRAEAVFEIKDPATIMAEGKIDGTCTYCPFKVVCAKTNQKATPTKGEANSKTTPSPLLAEFERLVVAERVAASAAKAAEAEKKATAEKLKQWFRDTGVKSAKSSDGMIKASISWIKGRKTLDVPAMREAGIPVDDFMKDGEGHDRLAISERGPAKADAD</sequence>
<dbReference type="InterPro" id="IPR011604">
    <property type="entry name" value="PDDEXK-like_dom_sf"/>
</dbReference>
<accession>A0A9E7N7J2</accession>
<keyword evidence="2" id="KW-0255">Endonuclease</keyword>
<organism evidence="2 3">
    <name type="scientific">Brevundimonas phage vB_BgoS-Bajun</name>
    <dbReference type="NCBI Taxonomy" id="2948594"/>
    <lineage>
        <taxon>Viruses</taxon>
        <taxon>Duplodnaviria</taxon>
        <taxon>Heunggongvirae</taxon>
        <taxon>Uroviricota</taxon>
        <taxon>Caudoviricetes</taxon>
        <taxon>Dolichocephalovirinae</taxon>
    </lineage>
</organism>
<keyword evidence="3" id="KW-1185">Reference proteome</keyword>
<keyword evidence="2" id="KW-0540">Nuclease</keyword>
<dbReference type="EMBL" id="ON529858">
    <property type="protein sequence ID" value="UTC29907.1"/>
    <property type="molecule type" value="Genomic_DNA"/>
</dbReference>
<reference evidence="2" key="1">
    <citation type="submission" date="2022-05" db="EMBL/GenBank/DDBJ databases">
        <authorList>
            <person name="Friedrich I."/>
            <person name="Poehlein A."/>
            <person name="Schneider D."/>
            <person name="Hertel R."/>
            <person name="Daniel R."/>
        </authorList>
    </citation>
    <scope>NUCLEOTIDE SEQUENCE</scope>
</reference>
<keyword evidence="2" id="KW-0378">Hydrolase</keyword>
<gene>
    <name evidence="2" type="ORF">BAJUN_03010</name>
</gene>
<evidence type="ECO:0000313" key="2">
    <source>
        <dbReference type="EMBL" id="UTC29907.1"/>
    </source>
</evidence>
<dbReference type="Gene3D" id="3.90.320.10">
    <property type="match status" value="1"/>
</dbReference>
<dbReference type="GO" id="GO:0004519">
    <property type="term" value="F:endonuclease activity"/>
    <property type="evidence" value="ECO:0007669"/>
    <property type="project" value="UniProtKB-KW"/>
</dbReference>
<protein>
    <submittedName>
        <fullName evidence="2">Endonuclease-like protein</fullName>
    </submittedName>
</protein>
<evidence type="ECO:0000313" key="3">
    <source>
        <dbReference type="Proteomes" id="UP001057427"/>
    </source>
</evidence>
<feature type="compositionally biased region" description="Basic and acidic residues" evidence="1">
    <location>
        <begin position="347"/>
        <end position="371"/>
    </location>
</feature>
<feature type="region of interest" description="Disordered" evidence="1">
    <location>
        <begin position="346"/>
        <end position="371"/>
    </location>
</feature>
<evidence type="ECO:0000256" key="1">
    <source>
        <dbReference type="SAM" id="MobiDB-lite"/>
    </source>
</evidence>
<dbReference type="Proteomes" id="UP001057427">
    <property type="component" value="Segment"/>
</dbReference>
<name>A0A9E7N7J2_9CAUD</name>
<proteinExistence type="predicted"/>